<keyword evidence="3" id="KW-0547">Nucleotide-binding</keyword>
<evidence type="ECO:0000313" key="15">
    <source>
        <dbReference type="WBParaSite" id="PSAMB.scaffold516size48483.g6706.t1"/>
    </source>
</evidence>
<feature type="domain" description="Dynamin-type G" evidence="13">
    <location>
        <begin position="94"/>
        <end position="347"/>
    </location>
</feature>
<dbReference type="Pfam" id="PF04799">
    <property type="entry name" value="Fzo_mitofusin"/>
    <property type="match status" value="1"/>
</dbReference>
<keyword evidence="5" id="KW-0378">Hydrolase</keyword>
<dbReference type="AlphaFoldDB" id="A0A914WUD2"/>
<keyword evidence="6" id="KW-1133">Transmembrane helix</keyword>
<reference evidence="15" key="1">
    <citation type="submission" date="2022-11" db="UniProtKB">
        <authorList>
            <consortium name="WormBaseParasite"/>
        </authorList>
    </citation>
    <scope>IDENTIFICATION</scope>
</reference>
<dbReference type="GO" id="GO:0005525">
    <property type="term" value="F:GTP binding"/>
    <property type="evidence" value="ECO:0007669"/>
    <property type="project" value="UniProtKB-KW"/>
</dbReference>
<protein>
    <submittedName>
        <fullName evidence="15">Dynamin-type G domain-containing protein</fullName>
    </submittedName>
</protein>
<evidence type="ECO:0000313" key="14">
    <source>
        <dbReference type="Proteomes" id="UP000887566"/>
    </source>
</evidence>
<comment type="subcellular location">
    <subcellularLocation>
        <location evidence="1">Mitochondrion outer membrane</location>
        <topology evidence="1">Multi-pass membrane protein</topology>
    </subcellularLocation>
</comment>
<keyword evidence="9" id="KW-0342">GTP-binding</keyword>
<name>A0A914WUD2_9BILA</name>
<keyword evidence="7" id="KW-0175">Coiled coil</keyword>
<evidence type="ECO:0000259" key="13">
    <source>
        <dbReference type="PROSITE" id="PS51718"/>
    </source>
</evidence>
<evidence type="ECO:0000256" key="10">
    <source>
        <dbReference type="ARBA" id="ARBA00023136"/>
    </source>
</evidence>
<feature type="region of interest" description="Disordered" evidence="12">
    <location>
        <begin position="1"/>
        <end position="33"/>
    </location>
</feature>
<dbReference type="InterPro" id="IPR027417">
    <property type="entry name" value="P-loop_NTPase"/>
</dbReference>
<keyword evidence="2" id="KW-0812">Transmembrane</keyword>
<feature type="region of interest" description="Disordered" evidence="12">
    <location>
        <begin position="584"/>
        <end position="613"/>
    </location>
</feature>
<dbReference type="InterPro" id="IPR045063">
    <property type="entry name" value="Dynamin_N"/>
</dbReference>
<evidence type="ECO:0000256" key="4">
    <source>
        <dbReference type="ARBA" id="ARBA00022787"/>
    </source>
</evidence>
<dbReference type="PROSITE" id="PS51718">
    <property type="entry name" value="G_DYNAMIN_2"/>
    <property type="match status" value="1"/>
</dbReference>
<evidence type="ECO:0000256" key="3">
    <source>
        <dbReference type="ARBA" id="ARBA00022741"/>
    </source>
</evidence>
<dbReference type="InterPro" id="IPR030381">
    <property type="entry name" value="G_DYNAMIN_dom"/>
</dbReference>
<keyword evidence="4" id="KW-1000">Mitochondrion outer membrane</keyword>
<keyword evidence="14" id="KW-1185">Reference proteome</keyword>
<comment type="catalytic activity">
    <reaction evidence="11">
        <text>GTP + H2O = GDP + phosphate + H(+)</text>
        <dbReference type="Rhea" id="RHEA:19669"/>
        <dbReference type="ChEBI" id="CHEBI:15377"/>
        <dbReference type="ChEBI" id="CHEBI:15378"/>
        <dbReference type="ChEBI" id="CHEBI:37565"/>
        <dbReference type="ChEBI" id="CHEBI:43474"/>
        <dbReference type="ChEBI" id="CHEBI:58189"/>
    </reaction>
</comment>
<evidence type="ECO:0000256" key="2">
    <source>
        <dbReference type="ARBA" id="ARBA00022692"/>
    </source>
</evidence>
<dbReference type="SUPFAM" id="SSF52540">
    <property type="entry name" value="P-loop containing nucleoside triphosphate hydrolases"/>
    <property type="match status" value="1"/>
</dbReference>
<dbReference type="InterPro" id="IPR027094">
    <property type="entry name" value="Mitofusin_fam"/>
</dbReference>
<dbReference type="Gene3D" id="3.40.50.300">
    <property type="entry name" value="P-loop containing nucleotide triphosphate hydrolases"/>
    <property type="match status" value="1"/>
</dbReference>
<sequence>MSGSLHLPGASGDARSGNGSKSMRGGRPQGDALRRFGDAKKRMGDIFVDLEGYVAELVDSFVQLSADYDFVETSQVQEAQHNRNSITVIQTMLKRDHMKVVFFGRTSNGKSTVINAMLHSRVLPAGMGHTTSCFLQVEASPDDETFIMTENTKDRISIEKLNALAHASDHDNKAKGSASMGEDSLVRIFWPKNDSKLLQNDVVLLDSPGVDVSPEFDSWIDKHCLDADVFVLVCNAEATLTQAEKSFFNRVSSKLSKPNIFILNNRWDASAAEPEEMEQVREQHMTQFRRFLVQDLQVCTGEEAKDRIFFVSAREVLNSRAKKIQQSPSTMLAEGHLLRAQDFHNFEQQFETCISKSAIRTKFEGHIRRGREIMLNLQKIVESVHADALREKETRSLLHRSKLSELRQSQSSFLQFETKSRENADRLRAEVHVKVSADFHDEIRRLQSIIDSFDEKFVDDPACIAEYKNRLTDYVDDQVTKELEIRCTGGLLERIMAAQRDMLGGVAGLLPEDYAAKVATVLQYRPGFRFCIAVNCHTLVDDFVEDLEFRFSFGLTALVRRYVAYRSGRPVTTLSGQSARNLMLGSSSSMIPNRTTPTASPSRQSSVVKPSSSTSDMQSLLAATAADDAMLNSIVLTTASYVANGGVGLLLVTGLVYRTVGWRVIAVGAAGYLGLYAFERLRWNTHAKEQHLKEQFRSHLACRMRQLASAHTNQCETQVVREMEEILKSLKATVAGVHNNMKTDVSKLQSDMEQLDRITKELVVTKNKATFLSTNLDSFETDFLKPDSP</sequence>
<dbReference type="GO" id="GO:0008053">
    <property type="term" value="P:mitochondrial fusion"/>
    <property type="evidence" value="ECO:0007669"/>
    <property type="project" value="InterPro"/>
</dbReference>
<organism evidence="14 15">
    <name type="scientific">Plectus sambesii</name>
    <dbReference type="NCBI Taxonomy" id="2011161"/>
    <lineage>
        <taxon>Eukaryota</taxon>
        <taxon>Metazoa</taxon>
        <taxon>Ecdysozoa</taxon>
        <taxon>Nematoda</taxon>
        <taxon>Chromadorea</taxon>
        <taxon>Plectida</taxon>
        <taxon>Plectina</taxon>
        <taxon>Plectoidea</taxon>
        <taxon>Plectidae</taxon>
        <taxon>Plectus</taxon>
    </lineage>
</organism>
<dbReference type="PANTHER" id="PTHR10465:SF3">
    <property type="entry name" value="TRANSMEMBRANE GTPASE MARF-RELATED"/>
    <property type="match status" value="1"/>
</dbReference>
<evidence type="ECO:0000256" key="7">
    <source>
        <dbReference type="ARBA" id="ARBA00023054"/>
    </source>
</evidence>
<dbReference type="CDD" id="cd09912">
    <property type="entry name" value="DLP_2"/>
    <property type="match status" value="1"/>
</dbReference>
<keyword evidence="10" id="KW-0472">Membrane</keyword>
<proteinExistence type="predicted"/>
<feature type="compositionally biased region" description="Low complexity" evidence="12">
    <location>
        <begin position="600"/>
        <end position="613"/>
    </location>
</feature>
<dbReference type="GO" id="GO:0005741">
    <property type="term" value="C:mitochondrial outer membrane"/>
    <property type="evidence" value="ECO:0007669"/>
    <property type="project" value="UniProtKB-SubCell"/>
</dbReference>
<evidence type="ECO:0000256" key="8">
    <source>
        <dbReference type="ARBA" id="ARBA00023128"/>
    </source>
</evidence>
<dbReference type="WBParaSite" id="PSAMB.scaffold516size48483.g6706.t1">
    <property type="protein sequence ID" value="PSAMB.scaffold516size48483.g6706.t1"/>
    <property type="gene ID" value="PSAMB.scaffold516size48483.g6706"/>
</dbReference>
<accession>A0A914WUD2</accession>
<dbReference type="InterPro" id="IPR006884">
    <property type="entry name" value="Fzo/mitofusin_HR2"/>
</dbReference>
<dbReference type="SUPFAM" id="SSF111479">
    <property type="entry name" value="Fzo-like conserved region"/>
    <property type="match status" value="1"/>
</dbReference>
<keyword evidence="8" id="KW-0496">Mitochondrion</keyword>
<evidence type="ECO:0000256" key="5">
    <source>
        <dbReference type="ARBA" id="ARBA00022801"/>
    </source>
</evidence>
<dbReference type="GO" id="GO:0051646">
    <property type="term" value="P:mitochondrion localization"/>
    <property type="evidence" value="ECO:0007669"/>
    <property type="project" value="TreeGrafter"/>
</dbReference>
<evidence type="ECO:0000256" key="9">
    <source>
        <dbReference type="ARBA" id="ARBA00023134"/>
    </source>
</evidence>
<evidence type="ECO:0000256" key="12">
    <source>
        <dbReference type="SAM" id="MobiDB-lite"/>
    </source>
</evidence>
<dbReference type="Gene3D" id="1.20.5.110">
    <property type="match status" value="1"/>
</dbReference>
<evidence type="ECO:0000256" key="6">
    <source>
        <dbReference type="ARBA" id="ARBA00022989"/>
    </source>
</evidence>
<dbReference type="PANTHER" id="PTHR10465">
    <property type="entry name" value="TRANSMEMBRANE GTPASE FZO1"/>
    <property type="match status" value="1"/>
</dbReference>
<feature type="compositionally biased region" description="Polar residues" evidence="12">
    <location>
        <begin position="584"/>
        <end position="599"/>
    </location>
</feature>
<evidence type="ECO:0000256" key="11">
    <source>
        <dbReference type="ARBA" id="ARBA00048548"/>
    </source>
</evidence>
<evidence type="ECO:0000256" key="1">
    <source>
        <dbReference type="ARBA" id="ARBA00004374"/>
    </source>
</evidence>
<dbReference type="FunFam" id="3.40.50.300:FF:000214">
    <property type="entry name" value="Mitofusin 2"/>
    <property type="match status" value="1"/>
</dbReference>
<dbReference type="Pfam" id="PF00350">
    <property type="entry name" value="Dynamin_N"/>
    <property type="match status" value="1"/>
</dbReference>
<dbReference type="Proteomes" id="UP000887566">
    <property type="component" value="Unplaced"/>
</dbReference>
<dbReference type="GO" id="GO:0003924">
    <property type="term" value="F:GTPase activity"/>
    <property type="evidence" value="ECO:0007669"/>
    <property type="project" value="InterPro"/>
</dbReference>